<sequence length="318" mass="36113">MYSRSSPSRLLGRLRTIEDEWLGEPPRLSPTCVQTKPGEWFLGTDRLFGQLLVSDEARFVAVVVWKVASRTLIQELRRRYAARLAPRGLTKVQRTYVKFVFVRSPESRLVGAYYSTLKFAGKPANRACVRSIANGHRWAWLQDFAVPGTGAVDDEVTRFKAFVVGVLEPPGIRFPGVQHVFSQSTFLSAVAPDGTPYIDSLDYVGLLDDFDAQSEALFDYLDSRRDGPRAFTPRKKRHRRPASRALLLRQSPSSMPQLNPTPRNLTAHLVDYIAADPRVRRLFCAFYAQDYACFSLGSLPAYCRQQRDIPTYRRGYRA</sequence>
<evidence type="ECO:0000313" key="1">
    <source>
        <dbReference type="EMBL" id="KAJ8598263.1"/>
    </source>
</evidence>
<dbReference type="GO" id="GO:0016020">
    <property type="term" value="C:membrane"/>
    <property type="evidence" value="ECO:0007669"/>
    <property type="project" value="InterPro"/>
</dbReference>
<name>A0AAD7U543_9STRA</name>
<organism evidence="1 2">
    <name type="scientific">Chrysophaeum taylorii</name>
    <dbReference type="NCBI Taxonomy" id="2483200"/>
    <lineage>
        <taxon>Eukaryota</taxon>
        <taxon>Sar</taxon>
        <taxon>Stramenopiles</taxon>
        <taxon>Ochrophyta</taxon>
        <taxon>Pelagophyceae</taxon>
        <taxon>Pelagomonadales</taxon>
        <taxon>Pelagomonadaceae</taxon>
        <taxon>Chrysophaeum</taxon>
    </lineage>
</organism>
<gene>
    <name evidence="1" type="ORF">CTAYLR_005499</name>
</gene>
<dbReference type="Proteomes" id="UP001230188">
    <property type="component" value="Unassembled WGS sequence"/>
</dbReference>
<reference evidence="1" key="1">
    <citation type="submission" date="2023-01" db="EMBL/GenBank/DDBJ databases">
        <title>Metagenome sequencing of chrysophaentin producing Chrysophaeum taylorii.</title>
        <authorList>
            <person name="Davison J."/>
            <person name="Bewley C."/>
        </authorList>
    </citation>
    <scope>NUCLEOTIDE SEQUENCE</scope>
    <source>
        <strain evidence="1">NIES-1699</strain>
    </source>
</reference>
<dbReference type="EMBL" id="JAQMWT010000682">
    <property type="protein sequence ID" value="KAJ8598263.1"/>
    <property type="molecule type" value="Genomic_DNA"/>
</dbReference>
<proteinExistence type="predicted"/>
<dbReference type="GO" id="GO:0008146">
    <property type="term" value="F:sulfotransferase activity"/>
    <property type="evidence" value="ECO:0007669"/>
    <property type="project" value="InterPro"/>
</dbReference>
<dbReference type="AlphaFoldDB" id="A0AAD7U543"/>
<dbReference type="InterPro" id="IPR005331">
    <property type="entry name" value="Sulfotransferase"/>
</dbReference>
<accession>A0AAD7U543</accession>
<keyword evidence="2" id="KW-1185">Reference proteome</keyword>
<dbReference type="Pfam" id="PF03567">
    <property type="entry name" value="Sulfotransfer_2"/>
    <property type="match status" value="1"/>
</dbReference>
<comment type="caution">
    <text evidence="1">The sequence shown here is derived from an EMBL/GenBank/DDBJ whole genome shotgun (WGS) entry which is preliminary data.</text>
</comment>
<evidence type="ECO:0000313" key="2">
    <source>
        <dbReference type="Proteomes" id="UP001230188"/>
    </source>
</evidence>
<evidence type="ECO:0008006" key="3">
    <source>
        <dbReference type="Google" id="ProtNLM"/>
    </source>
</evidence>
<protein>
    <recommendedName>
        <fullName evidence="3">Sulfotransferase family protein</fullName>
    </recommendedName>
</protein>